<evidence type="ECO:0000256" key="5">
    <source>
        <dbReference type="ARBA" id="ARBA00022989"/>
    </source>
</evidence>
<organism evidence="12 13">
    <name type="scientific">Actinomyces weissii</name>
    <dbReference type="NCBI Taxonomy" id="675090"/>
    <lineage>
        <taxon>Bacteria</taxon>
        <taxon>Bacillati</taxon>
        <taxon>Actinomycetota</taxon>
        <taxon>Actinomycetes</taxon>
        <taxon>Actinomycetales</taxon>
        <taxon>Actinomycetaceae</taxon>
        <taxon>Actinomyces</taxon>
    </lineage>
</organism>
<dbReference type="InterPro" id="IPR002550">
    <property type="entry name" value="CNNM"/>
</dbReference>
<dbReference type="PANTHER" id="PTHR43099:SF5">
    <property type="entry name" value="HLYC_CORC FAMILY TRANSPORTER"/>
    <property type="match status" value="1"/>
</dbReference>
<evidence type="ECO:0000256" key="1">
    <source>
        <dbReference type="ARBA" id="ARBA00004651"/>
    </source>
</evidence>
<dbReference type="AlphaFoldDB" id="A0A7T7S1S4"/>
<evidence type="ECO:0000259" key="10">
    <source>
        <dbReference type="PROSITE" id="PS51371"/>
    </source>
</evidence>
<evidence type="ECO:0000313" key="13">
    <source>
        <dbReference type="Proteomes" id="UP000595895"/>
    </source>
</evidence>
<dbReference type="InterPro" id="IPR044751">
    <property type="entry name" value="Ion_transp-like_CBS"/>
</dbReference>
<accession>A0A7T7S1S4</accession>
<evidence type="ECO:0000256" key="8">
    <source>
        <dbReference type="PROSITE-ProRule" id="PRU01193"/>
    </source>
</evidence>
<dbReference type="Proteomes" id="UP000595895">
    <property type="component" value="Chromosome"/>
</dbReference>
<evidence type="ECO:0000256" key="2">
    <source>
        <dbReference type="ARBA" id="ARBA00022475"/>
    </source>
</evidence>
<dbReference type="CDD" id="cd04590">
    <property type="entry name" value="CBS_pair_CorC_HlyC_assoc"/>
    <property type="match status" value="1"/>
</dbReference>
<keyword evidence="2" id="KW-1003">Cell membrane</keyword>
<evidence type="ECO:0000256" key="3">
    <source>
        <dbReference type="ARBA" id="ARBA00022692"/>
    </source>
</evidence>
<reference evidence="12 13" key="1">
    <citation type="submission" date="2020-12" db="EMBL/GenBank/DDBJ databases">
        <authorList>
            <person name="Zhou J."/>
        </authorList>
    </citation>
    <scope>NUCLEOTIDE SEQUENCE [LARGE SCALE GENOMIC DNA]</scope>
    <source>
        <strain evidence="12 13">CCUG 61299</strain>
    </source>
</reference>
<dbReference type="Gene3D" id="3.10.580.10">
    <property type="entry name" value="CBS-domain"/>
    <property type="match status" value="1"/>
</dbReference>
<evidence type="ECO:0000256" key="9">
    <source>
        <dbReference type="SAM" id="Phobius"/>
    </source>
</evidence>
<feature type="transmembrane region" description="Helical" evidence="9">
    <location>
        <begin position="56"/>
        <end position="77"/>
    </location>
</feature>
<feature type="transmembrane region" description="Helical" evidence="9">
    <location>
        <begin position="89"/>
        <end position="119"/>
    </location>
</feature>
<dbReference type="InterPro" id="IPR046342">
    <property type="entry name" value="CBS_dom_sf"/>
</dbReference>
<dbReference type="Pfam" id="PF00571">
    <property type="entry name" value="CBS"/>
    <property type="match status" value="2"/>
</dbReference>
<feature type="domain" description="CNNM transmembrane" evidence="11">
    <location>
        <begin position="1"/>
        <end position="202"/>
    </location>
</feature>
<dbReference type="Pfam" id="PF01595">
    <property type="entry name" value="CNNM"/>
    <property type="match status" value="1"/>
</dbReference>
<dbReference type="KEGG" id="awe:JG540_07775"/>
<keyword evidence="13" id="KW-1185">Reference proteome</keyword>
<sequence>MSTPLALLTALVLLLGNAFFVGAEFAVTSARRAQLEPLAEAGDKRAQTALWALRHVSAMLATAQLGVTVCSTGLGMVAEPAIAHLLQPALAVVGLEAAASHGVAVVVALVLVVFVHVVAGEMVPKNISITSPETAVRWLAPPLVALARLLGPVVSGMNGLANGVLRLCGVEPRDEIPAAFNAAEVAAIVERSTAEGVLEDETGLLSTALEFSEEAAGSVMVPVKDLVSLPVDTTPADVEHAVATTGFSRFPTVKADGEVVGYLHLKDVLYADAEQRHAPVPGGLLRQMVCVRPDDEVEEVLLAMQRSGAHLGRVEDQAGRLLGVVFLEDIIEELVGEVHDAMQREEHQRRDLV</sequence>
<dbReference type="InterPro" id="IPR000644">
    <property type="entry name" value="CBS_dom"/>
</dbReference>
<dbReference type="SMART" id="SM00116">
    <property type="entry name" value="CBS"/>
    <property type="match status" value="2"/>
</dbReference>
<gene>
    <name evidence="12" type="ORF">JG540_07775</name>
</gene>
<dbReference type="PROSITE" id="PS51846">
    <property type="entry name" value="CNNM"/>
    <property type="match status" value="1"/>
</dbReference>
<keyword evidence="3 8" id="KW-0812">Transmembrane</keyword>
<comment type="subcellular location">
    <subcellularLocation>
        <location evidence="1">Cell membrane</location>
        <topology evidence="1">Multi-pass membrane protein</topology>
    </subcellularLocation>
</comment>
<dbReference type="GO" id="GO:0005886">
    <property type="term" value="C:plasma membrane"/>
    <property type="evidence" value="ECO:0007669"/>
    <property type="project" value="UniProtKB-SubCell"/>
</dbReference>
<evidence type="ECO:0000256" key="6">
    <source>
        <dbReference type="ARBA" id="ARBA00023136"/>
    </source>
</evidence>
<proteinExistence type="predicted"/>
<protein>
    <submittedName>
        <fullName evidence="12">HlyC/CorC family transporter</fullName>
    </submittedName>
</protein>
<keyword evidence="7" id="KW-0129">CBS domain</keyword>
<dbReference type="SUPFAM" id="SSF54631">
    <property type="entry name" value="CBS-domain pair"/>
    <property type="match status" value="1"/>
</dbReference>
<evidence type="ECO:0000256" key="7">
    <source>
        <dbReference type="PROSITE-ProRule" id="PRU00703"/>
    </source>
</evidence>
<dbReference type="InterPro" id="IPR051676">
    <property type="entry name" value="UPF0053_domain"/>
</dbReference>
<feature type="domain" description="CBS" evidence="10">
    <location>
        <begin position="284"/>
        <end position="341"/>
    </location>
</feature>
<dbReference type="EMBL" id="CP066802">
    <property type="protein sequence ID" value="QQM66945.1"/>
    <property type="molecule type" value="Genomic_DNA"/>
</dbReference>
<dbReference type="RefSeq" id="WP_200275126.1">
    <property type="nucleotide sequence ID" value="NZ_CP066802.1"/>
</dbReference>
<evidence type="ECO:0000313" key="12">
    <source>
        <dbReference type="EMBL" id="QQM66945.1"/>
    </source>
</evidence>
<keyword evidence="5 8" id="KW-1133">Transmembrane helix</keyword>
<evidence type="ECO:0000256" key="4">
    <source>
        <dbReference type="ARBA" id="ARBA00022737"/>
    </source>
</evidence>
<dbReference type="PANTHER" id="PTHR43099">
    <property type="entry name" value="UPF0053 PROTEIN YRKA"/>
    <property type="match status" value="1"/>
</dbReference>
<dbReference type="PROSITE" id="PS51371">
    <property type="entry name" value="CBS"/>
    <property type="match status" value="2"/>
</dbReference>
<name>A0A7T7S1S4_9ACTO</name>
<keyword evidence="4" id="KW-0677">Repeat</keyword>
<feature type="domain" description="CBS" evidence="10">
    <location>
        <begin position="220"/>
        <end position="280"/>
    </location>
</feature>
<evidence type="ECO:0000259" key="11">
    <source>
        <dbReference type="PROSITE" id="PS51846"/>
    </source>
</evidence>
<keyword evidence="6 8" id="KW-0472">Membrane</keyword>